<name>A0ACB9MZE0_BAUVA</name>
<evidence type="ECO:0000313" key="1">
    <source>
        <dbReference type="EMBL" id="KAI4328997.1"/>
    </source>
</evidence>
<organism evidence="1 2">
    <name type="scientific">Bauhinia variegata</name>
    <name type="common">Purple orchid tree</name>
    <name type="synonym">Phanera variegata</name>
    <dbReference type="NCBI Taxonomy" id="167791"/>
    <lineage>
        <taxon>Eukaryota</taxon>
        <taxon>Viridiplantae</taxon>
        <taxon>Streptophyta</taxon>
        <taxon>Embryophyta</taxon>
        <taxon>Tracheophyta</taxon>
        <taxon>Spermatophyta</taxon>
        <taxon>Magnoliopsida</taxon>
        <taxon>eudicotyledons</taxon>
        <taxon>Gunneridae</taxon>
        <taxon>Pentapetalae</taxon>
        <taxon>rosids</taxon>
        <taxon>fabids</taxon>
        <taxon>Fabales</taxon>
        <taxon>Fabaceae</taxon>
        <taxon>Cercidoideae</taxon>
        <taxon>Cercideae</taxon>
        <taxon>Bauhiniinae</taxon>
        <taxon>Bauhinia</taxon>
    </lineage>
</organism>
<accession>A0ACB9MZE0</accession>
<protein>
    <submittedName>
        <fullName evidence="1">Uncharacterized protein</fullName>
    </submittedName>
</protein>
<dbReference type="EMBL" id="CM039433">
    <property type="protein sequence ID" value="KAI4328997.1"/>
    <property type="molecule type" value="Genomic_DNA"/>
</dbReference>
<keyword evidence="2" id="KW-1185">Reference proteome</keyword>
<proteinExistence type="predicted"/>
<sequence>MEYRCVQCDFPIKTLYIQYSPGNIRLMKCEKCKSVADEYIECEIMVSNIILIDLILHKTKAYRHLLFNVRKLETLKLEELFWKMAVGFLLLDACKSLILESCKGESGSSKGFSSLLSLSTCWKILMDVFFGNLMFLLTFLSVVRIFLSSSFSITRCKDLLFAILISSYFKIFLIAMLVWEFPSPVIFIIDLFVLSSNIVALKVMSESTMSQCVVGACFSAHVVKLSVTQLSQLTVLGHSILQFKTKCLTYFSS</sequence>
<dbReference type="Proteomes" id="UP000828941">
    <property type="component" value="Chromosome 8"/>
</dbReference>
<comment type="caution">
    <text evidence="1">The sequence shown here is derived from an EMBL/GenBank/DDBJ whole genome shotgun (WGS) entry which is preliminary data.</text>
</comment>
<reference evidence="1 2" key="1">
    <citation type="journal article" date="2022" name="DNA Res.">
        <title>Chromosomal-level genome assembly of the orchid tree Bauhinia variegata (Leguminosae; Cercidoideae) supports the allotetraploid origin hypothesis of Bauhinia.</title>
        <authorList>
            <person name="Zhong Y."/>
            <person name="Chen Y."/>
            <person name="Zheng D."/>
            <person name="Pang J."/>
            <person name="Liu Y."/>
            <person name="Luo S."/>
            <person name="Meng S."/>
            <person name="Qian L."/>
            <person name="Wei D."/>
            <person name="Dai S."/>
            <person name="Zhou R."/>
        </authorList>
    </citation>
    <scope>NUCLEOTIDE SEQUENCE [LARGE SCALE GENOMIC DNA]</scope>
    <source>
        <strain evidence="1">BV-YZ2020</strain>
    </source>
</reference>
<gene>
    <name evidence="1" type="ORF">L6164_021306</name>
</gene>
<evidence type="ECO:0000313" key="2">
    <source>
        <dbReference type="Proteomes" id="UP000828941"/>
    </source>
</evidence>